<dbReference type="EMBL" id="JAAALK010000079">
    <property type="protein sequence ID" value="KAG8100490.1"/>
    <property type="molecule type" value="Genomic_DNA"/>
</dbReference>
<protein>
    <submittedName>
        <fullName evidence="1">Uncharacterized protein</fullName>
    </submittedName>
</protein>
<gene>
    <name evidence="1" type="ORF">GUJ93_ZPchr0013g35398</name>
</gene>
<evidence type="ECO:0000313" key="2">
    <source>
        <dbReference type="Proteomes" id="UP000729402"/>
    </source>
</evidence>
<organism evidence="1 2">
    <name type="scientific">Zizania palustris</name>
    <name type="common">Northern wild rice</name>
    <dbReference type="NCBI Taxonomy" id="103762"/>
    <lineage>
        <taxon>Eukaryota</taxon>
        <taxon>Viridiplantae</taxon>
        <taxon>Streptophyta</taxon>
        <taxon>Embryophyta</taxon>
        <taxon>Tracheophyta</taxon>
        <taxon>Spermatophyta</taxon>
        <taxon>Magnoliopsida</taxon>
        <taxon>Liliopsida</taxon>
        <taxon>Poales</taxon>
        <taxon>Poaceae</taxon>
        <taxon>BOP clade</taxon>
        <taxon>Oryzoideae</taxon>
        <taxon>Oryzeae</taxon>
        <taxon>Zizaniinae</taxon>
        <taxon>Zizania</taxon>
    </lineage>
</organism>
<dbReference type="Proteomes" id="UP000729402">
    <property type="component" value="Unassembled WGS sequence"/>
</dbReference>
<reference evidence="1" key="2">
    <citation type="submission" date="2021-02" db="EMBL/GenBank/DDBJ databases">
        <authorList>
            <person name="Kimball J.A."/>
            <person name="Haas M.W."/>
            <person name="Macchietto M."/>
            <person name="Kono T."/>
            <person name="Duquette J."/>
            <person name="Shao M."/>
        </authorList>
    </citation>
    <scope>NUCLEOTIDE SEQUENCE</scope>
    <source>
        <tissue evidence="1">Fresh leaf tissue</tissue>
    </source>
</reference>
<proteinExistence type="predicted"/>
<keyword evidence="2" id="KW-1185">Reference proteome</keyword>
<dbReference type="AlphaFoldDB" id="A0A8J5X568"/>
<name>A0A8J5X568_ZIZPA</name>
<comment type="caution">
    <text evidence="1">The sequence shown here is derived from an EMBL/GenBank/DDBJ whole genome shotgun (WGS) entry which is preliminary data.</text>
</comment>
<reference evidence="1" key="1">
    <citation type="journal article" date="2021" name="bioRxiv">
        <title>Whole Genome Assembly and Annotation of Northern Wild Rice, Zizania palustris L., Supports a Whole Genome Duplication in the Zizania Genus.</title>
        <authorList>
            <person name="Haas M."/>
            <person name="Kono T."/>
            <person name="Macchietto M."/>
            <person name="Millas R."/>
            <person name="McGilp L."/>
            <person name="Shao M."/>
            <person name="Duquette J."/>
            <person name="Hirsch C.N."/>
            <person name="Kimball J."/>
        </authorList>
    </citation>
    <scope>NUCLEOTIDE SEQUENCE</scope>
    <source>
        <tissue evidence="1">Fresh leaf tissue</tissue>
    </source>
</reference>
<evidence type="ECO:0000313" key="1">
    <source>
        <dbReference type="EMBL" id="KAG8100490.1"/>
    </source>
</evidence>
<sequence>MVGLRKGNPMGRRVDLVTHAHKGALGLGDRATRISFNTMGCTFQARDDNSDAMPTTHDTVDAIGGTSASSMDLGGGLDRARLRGGALQCVLVASSHA</sequence>
<accession>A0A8J5X568</accession>